<feature type="compositionally biased region" description="Basic and acidic residues" evidence="1">
    <location>
        <begin position="118"/>
        <end position="133"/>
    </location>
</feature>
<accession>A0ABQ3J1H2</accession>
<keyword evidence="2" id="KW-0812">Transmembrane</keyword>
<dbReference type="RefSeq" id="WP_191286638.1">
    <property type="nucleotide sequence ID" value="NZ_BNCH01000004.1"/>
</dbReference>
<protein>
    <recommendedName>
        <fullName evidence="3">Zinc finger/thioredoxin putative domain-containing protein</fullName>
    </recommendedName>
</protein>
<feature type="compositionally biased region" description="Low complexity" evidence="1">
    <location>
        <begin position="42"/>
        <end position="55"/>
    </location>
</feature>
<keyword evidence="2" id="KW-1133">Transmembrane helix</keyword>
<gene>
    <name evidence="4" type="ORF">GCM10016455_22790</name>
</gene>
<organism evidence="4 5">
    <name type="scientific">Aliiroseovarius zhejiangensis</name>
    <dbReference type="NCBI Taxonomy" id="1632025"/>
    <lineage>
        <taxon>Bacteria</taxon>
        <taxon>Pseudomonadati</taxon>
        <taxon>Pseudomonadota</taxon>
        <taxon>Alphaproteobacteria</taxon>
        <taxon>Rhodobacterales</taxon>
        <taxon>Paracoccaceae</taxon>
        <taxon>Aliiroseovarius</taxon>
    </lineage>
</organism>
<feature type="region of interest" description="Disordered" evidence="1">
    <location>
        <begin position="42"/>
        <end position="149"/>
    </location>
</feature>
<reference evidence="5" key="1">
    <citation type="journal article" date="2019" name="Int. J. Syst. Evol. Microbiol.">
        <title>The Global Catalogue of Microorganisms (GCM) 10K type strain sequencing project: providing services to taxonomists for standard genome sequencing and annotation.</title>
        <authorList>
            <consortium name="The Broad Institute Genomics Platform"/>
            <consortium name="The Broad Institute Genome Sequencing Center for Infectious Disease"/>
            <person name="Wu L."/>
            <person name="Ma J."/>
        </authorList>
    </citation>
    <scope>NUCLEOTIDE SEQUENCE [LARGE SCALE GENOMIC DNA]</scope>
    <source>
        <strain evidence="5">KCTC 42443</strain>
    </source>
</reference>
<keyword evidence="5" id="KW-1185">Reference proteome</keyword>
<name>A0ABQ3J1H2_9RHOB</name>
<evidence type="ECO:0000313" key="4">
    <source>
        <dbReference type="EMBL" id="GHF01119.1"/>
    </source>
</evidence>
<dbReference type="Proteomes" id="UP000609802">
    <property type="component" value="Unassembled WGS sequence"/>
</dbReference>
<feature type="compositionally biased region" description="Acidic residues" evidence="1">
    <location>
        <begin position="57"/>
        <end position="67"/>
    </location>
</feature>
<evidence type="ECO:0000256" key="2">
    <source>
        <dbReference type="SAM" id="Phobius"/>
    </source>
</evidence>
<evidence type="ECO:0000256" key="1">
    <source>
        <dbReference type="SAM" id="MobiDB-lite"/>
    </source>
</evidence>
<dbReference type="EMBL" id="BNCH01000004">
    <property type="protein sequence ID" value="GHF01119.1"/>
    <property type="molecule type" value="Genomic_DNA"/>
</dbReference>
<evidence type="ECO:0000313" key="5">
    <source>
        <dbReference type="Proteomes" id="UP000609802"/>
    </source>
</evidence>
<dbReference type="InterPro" id="IPR011723">
    <property type="entry name" value="Znf/thioredoxin_put"/>
</dbReference>
<proteinExistence type="predicted"/>
<dbReference type="NCBIfam" id="TIGR02098">
    <property type="entry name" value="MJ0042_CXXC"/>
    <property type="match status" value="1"/>
</dbReference>
<comment type="caution">
    <text evidence="4">The sequence shown here is derived from an EMBL/GenBank/DDBJ whole genome shotgun (WGS) entry which is preliminary data.</text>
</comment>
<dbReference type="Pfam" id="PF13717">
    <property type="entry name" value="Zn_ribbon_4"/>
    <property type="match status" value="1"/>
</dbReference>
<keyword evidence="2" id="KW-0472">Membrane</keyword>
<feature type="transmembrane region" description="Helical" evidence="2">
    <location>
        <begin position="219"/>
        <end position="240"/>
    </location>
</feature>
<evidence type="ECO:0000259" key="3">
    <source>
        <dbReference type="Pfam" id="PF13717"/>
    </source>
</evidence>
<feature type="domain" description="Zinc finger/thioredoxin putative" evidence="3">
    <location>
        <begin position="1"/>
        <end position="35"/>
    </location>
</feature>
<sequence>MRLVCPSCGAQYEVDDRVMPETGRDVQCSNCGHGWFQLPPSAEKAAAEKASAPSPFDDIDELDDVAEETPTAPISEVANARPADTADAPKDTPSEGSVADTPPARQLDDGVRSILQEEAERERKARESEREGLETQPDLGLDDAPATTSDNIDKMMADEQAAVEDDVATTSDDIKARNVLPDIEEINSTLDAPADDPSEVATAPADRAEAASGGFRRGFILVVALACLLAILYIFAPVIGERIPAIRPAMDQYVALADTVRIGLEKLMRSAIGKMQGLIDKPEAS</sequence>